<keyword evidence="2" id="KW-0472">Membrane</keyword>
<evidence type="ECO:0000259" key="4">
    <source>
        <dbReference type="Pfam" id="PF23619"/>
    </source>
</evidence>
<feature type="chain" id="PRO_5047161658" evidence="3">
    <location>
        <begin position="24"/>
        <end position="1011"/>
    </location>
</feature>
<accession>A0A6J1WYZ3</accession>
<dbReference type="Proteomes" id="UP001652740">
    <property type="component" value="Unplaced"/>
</dbReference>
<dbReference type="InParanoid" id="A0A6J1WYZ3"/>
<dbReference type="AlphaFoldDB" id="A0A6J1WYZ3"/>
<dbReference type="InterPro" id="IPR057615">
    <property type="entry name" value="Ig_VWA7"/>
</dbReference>
<feature type="signal peptide" evidence="3">
    <location>
        <begin position="1"/>
        <end position="23"/>
    </location>
</feature>
<keyword evidence="3" id="KW-0732">Signal</keyword>
<dbReference type="Pfam" id="PF23619">
    <property type="entry name" value="Ig_VWA7"/>
    <property type="match status" value="1"/>
</dbReference>
<dbReference type="KEGG" id="gmw:113520912"/>
<organism evidence="5 6">
    <name type="scientific">Galleria mellonella</name>
    <name type="common">Greater wax moth</name>
    <dbReference type="NCBI Taxonomy" id="7137"/>
    <lineage>
        <taxon>Eukaryota</taxon>
        <taxon>Metazoa</taxon>
        <taxon>Ecdysozoa</taxon>
        <taxon>Arthropoda</taxon>
        <taxon>Hexapoda</taxon>
        <taxon>Insecta</taxon>
        <taxon>Pterygota</taxon>
        <taxon>Neoptera</taxon>
        <taxon>Endopterygota</taxon>
        <taxon>Lepidoptera</taxon>
        <taxon>Glossata</taxon>
        <taxon>Ditrysia</taxon>
        <taxon>Pyraloidea</taxon>
        <taxon>Pyralidae</taxon>
        <taxon>Galleriinae</taxon>
        <taxon>Galleria</taxon>
    </lineage>
</organism>
<keyword evidence="2" id="KW-1133">Transmembrane helix</keyword>
<evidence type="ECO:0000313" key="6">
    <source>
        <dbReference type="RefSeq" id="XP_026762136.2"/>
    </source>
</evidence>
<keyword evidence="2" id="KW-0812">Transmembrane</keyword>
<protein>
    <submittedName>
        <fullName evidence="6">Uncharacterized protein LOC113520912</fullName>
    </submittedName>
</protein>
<evidence type="ECO:0000256" key="1">
    <source>
        <dbReference type="SAM" id="MobiDB-lite"/>
    </source>
</evidence>
<keyword evidence="5" id="KW-1185">Reference proteome</keyword>
<reference evidence="6" key="1">
    <citation type="submission" date="2025-08" db="UniProtKB">
        <authorList>
            <consortium name="RefSeq"/>
        </authorList>
    </citation>
    <scope>IDENTIFICATION</scope>
    <source>
        <tissue evidence="6">Whole larvae</tissue>
    </source>
</reference>
<feature type="compositionally biased region" description="Polar residues" evidence="1">
    <location>
        <begin position="170"/>
        <end position="188"/>
    </location>
</feature>
<feature type="transmembrane region" description="Helical" evidence="2">
    <location>
        <begin position="960"/>
        <end position="987"/>
    </location>
</feature>
<evidence type="ECO:0000256" key="3">
    <source>
        <dbReference type="SAM" id="SignalP"/>
    </source>
</evidence>
<evidence type="ECO:0000313" key="5">
    <source>
        <dbReference type="Proteomes" id="UP001652740"/>
    </source>
</evidence>
<name>A0A6J1WYZ3_GALME</name>
<sequence>MAVRTKLALFMVTLVFVDINCESNTVRLNYEIDEAKTADLLRGSGEESEEYTKDIETKFKNIEPEKSMTDVVDYEERVTDGGLDADPSVDNVDNDKLTTVDDASTTISTSEAPEESDLKNIEDEYVAETSEDKKTEEAVTATIDTTEAESTISMIDNNVYKTRDNIEDSINNIDSASKTEPTTQSTTRPMDETDAAAPRVTGLDDELETVGQRNPKTENTESKQPIDKRDHEKHRPSPAVSKSTTLRRWLEDSWLRPPAGILVPLRPMALNRALAVWNDLMVGGLNVTDIVIVGYDSNGVTWRSRHNLQPSTSAHGDRAVSEALSKLILKYQDINNDDSSDGTMRALASAAKLVPYDSALFVVTDKGAGDPQRLPLALRALIEKRLKVYTIWTDPRHQTSESEAELQELRNISRHTEGDVLPYSLQVMEMDGTSNLATEEHREHWDSVGMVQGRQPRLNRRPEIDKLETLLVRRGGGEAISLGVPVDSGVTALRIYIEGAVEHAVLYPPNDAPQIDLYNSTSVNAFSPTSRSEGQTPRDVYLVFPGVDLDIDTLSVIPARPFIPESQSSMVGVWHLSVRCNTCDYRLLIAARAQLHFDIETDTPDMLKMRISGPVASIRDSLLVDEYGAELAKLPFSYQPMSTNNGDSVDVPISEVVAEVDLPTVRGSRVYAKIVGRDLRGDPFVRLAGPLSKSPERMGRSASIVFPESMNDLELAEEENSRIYNQKLRYNDSNILPYSRAISQVVNQRGTLLTAVQIGLSTRLYGAPGDNLQLHFEVTNYREQAVSFRFGAVGELRFLTGISPLAQTIQSGQTVNVIVSLTISNSAQPGARDLVTFTAYGQEQVSISTYVYVINSGDTTVDTWAPELRHNFQGTCLQRLGDDCAQHVWSATIIARDAVGGLLRLSSSPVGLTYDSNFIAGSREEVIAVYRATCCAPRVMVTAVDAFGNANSYIVDISNYYTPAAIAAIVLSVLLAIAIIALIVYLIHWCVKRRRESRELPSYATSSRNIS</sequence>
<dbReference type="GeneID" id="113520912"/>
<dbReference type="RefSeq" id="XP_026762136.2">
    <property type="nucleotide sequence ID" value="XM_026906335.3"/>
</dbReference>
<feature type="region of interest" description="Disordered" evidence="1">
    <location>
        <begin position="170"/>
        <end position="244"/>
    </location>
</feature>
<feature type="compositionally biased region" description="Basic and acidic residues" evidence="1">
    <location>
        <begin position="215"/>
        <end position="235"/>
    </location>
</feature>
<gene>
    <name evidence="6" type="primary">LOC113520912</name>
</gene>
<feature type="domain" description="VWA7 Ig-like" evidence="4">
    <location>
        <begin position="767"/>
        <end position="852"/>
    </location>
</feature>
<evidence type="ECO:0000256" key="2">
    <source>
        <dbReference type="SAM" id="Phobius"/>
    </source>
</evidence>
<proteinExistence type="predicted"/>